<dbReference type="AlphaFoldDB" id="A0A2S4HG11"/>
<comment type="caution">
    <text evidence="2">The sequence shown here is derived from an EMBL/GenBank/DDBJ whole genome shotgun (WGS) entry which is preliminary data.</text>
</comment>
<dbReference type="Gene3D" id="1.20.81.30">
    <property type="entry name" value="Type II secretion system (T2SS), domain F"/>
    <property type="match status" value="1"/>
</dbReference>
<reference evidence="2" key="1">
    <citation type="submission" date="2018-01" db="EMBL/GenBank/DDBJ databases">
        <authorList>
            <person name="Yu X.-D."/>
        </authorList>
    </citation>
    <scope>NUCLEOTIDE SEQUENCE</scope>
    <source>
        <strain evidence="2">ZX-21</strain>
    </source>
</reference>
<dbReference type="InterPro" id="IPR003004">
    <property type="entry name" value="GspF/PilC"/>
</dbReference>
<keyword evidence="1" id="KW-0472">Membrane</keyword>
<accession>A0A2S4HG11</accession>
<sequence>MDLKMASGFSPAQRFVLFQSLYQASQSGDNNWDQLVALLSKGQRAAQRAQLDSVAAQFADGQRVVMDELREGGVFLEWELQFLKLGLAVGDLAKMYLRLAEHYRLQAEFQQNFSRHLRWPLIITAAFALLLPCWGLLVGTFDWGVAGLAGLLGLLPLVLVYGVLKLAPRFYLIRRVSAELGLRLPGLGKALMQYQSYHYMNHLADCIGAGFSLPQSLKQSVRRLPQASINRRYYKLAADVEGGELFSTALLRSGILEGVTLPPVSKMGDAKQVPAQLGLAIHRVCEDQVAFWSAYLPWLLLGLLPYVAVLNAWFLGR</sequence>
<gene>
    <name evidence="2" type="ORF">C0068_09660</name>
</gene>
<proteinExistence type="predicted"/>
<dbReference type="EMBL" id="PQGG01000021">
    <property type="protein sequence ID" value="POP52879.1"/>
    <property type="molecule type" value="Genomic_DNA"/>
</dbReference>
<evidence type="ECO:0000313" key="2">
    <source>
        <dbReference type="EMBL" id="POP52879.1"/>
    </source>
</evidence>
<feature type="transmembrane region" description="Helical" evidence="1">
    <location>
        <begin position="143"/>
        <end position="164"/>
    </location>
</feature>
<evidence type="ECO:0000313" key="3">
    <source>
        <dbReference type="Proteomes" id="UP000237222"/>
    </source>
</evidence>
<keyword evidence="1" id="KW-1133">Transmembrane helix</keyword>
<evidence type="ECO:0000256" key="1">
    <source>
        <dbReference type="SAM" id="Phobius"/>
    </source>
</evidence>
<organism evidence="2 3">
    <name type="scientific">Zhongshania marina</name>
    <dbReference type="NCBI Taxonomy" id="2304603"/>
    <lineage>
        <taxon>Bacteria</taxon>
        <taxon>Pseudomonadati</taxon>
        <taxon>Pseudomonadota</taxon>
        <taxon>Gammaproteobacteria</taxon>
        <taxon>Cellvibrionales</taxon>
        <taxon>Spongiibacteraceae</taxon>
        <taxon>Zhongshania</taxon>
    </lineage>
</organism>
<keyword evidence="1" id="KW-0812">Transmembrane</keyword>
<dbReference type="Proteomes" id="UP000237222">
    <property type="component" value="Unassembled WGS sequence"/>
</dbReference>
<protein>
    <recommendedName>
        <fullName evidence="4">Type II secretion system protein GspF domain-containing protein</fullName>
    </recommendedName>
</protein>
<dbReference type="PANTHER" id="PTHR30012">
    <property type="entry name" value="GENERAL SECRETION PATHWAY PROTEIN"/>
    <property type="match status" value="1"/>
</dbReference>
<evidence type="ECO:0008006" key="4">
    <source>
        <dbReference type="Google" id="ProtNLM"/>
    </source>
</evidence>
<dbReference type="InterPro" id="IPR042094">
    <property type="entry name" value="T2SS_GspF_sf"/>
</dbReference>
<feature type="transmembrane region" description="Helical" evidence="1">
    <location>
        <begin position="289"/>
        <end position="314"/>
    </location>
</feature>
<name>A0A2S4HG11_9GAMM</name>
<feature type="transmembrane region" description="Helical" evidence="1">
    <location>
        <begin position="119"/>
        <end position="137"/>
    </location>
</feature>
<dbReference type="PANTHER" id="PTHR30012:SF0">
    <property type="entry name" value="TYPE II SECRETION SYSTEM PROTEIN F-RELATED"/>
    <property type="match status" value="1"/>
</dbReference>